<dbReference type="GO" id="GO:0005886">
    <property type="term" value="C:plasma membrane"/>
    <property type="evidence" value="ECO:0007669"/>
    <property type="project" value="TreeGrafter"/>
</dbReference>
<accession>A0A7J9SNX2</accession>
<dbReference type="AlphaFoldDB" id="A0A7J9SNX2"/>
<evidence type="ECO:0000256" key="1">
    <source>
        <dbReference type="ARBA" id="ARBA00004141"/>
    </source>
</evidence>
<comment type="subcellular location">
    <subcellularLocation>
        <location evidence="1">Membrane</location>
        <topology evidence="1">Multi-pass membrane protein</topology>
    </subcellularLocation>
</comment>
<reference evidence="8 9" key="1">
    <citation type="submission" date="2020-08" db="EMBL/GenBank/DDBJ databases">
        <authorList>
            <person name="Seo M.-J."/>
        </authorList>
    </citation>
    <scope>NUCLEOTIDE SEQUENCE [LARGE SCALE GENOMIC DNA]</scope>
    <source>
        <strain evidence="8 9">MBLA0160</strain>
    </source>
</reference>
<dbReference type="Proteomes" id="UP000546257">
    <property type="component" value="Unassembled WGS sequence"/>
</dbReference>
<dbReference type="InterPro" id="IPR051401">
    <property type="entry name" value="GtrA_CellWall_Glycosyl"/>
</dbReference>
<name>A0A7J9SNX2_9EURY</name>
<dbReference type="Pfam" id="PF04138">
    <property type="entry name" value="GtrA_DPMS_TM"/>
    <property type="match status" value="1"/>
</dbReference>
<dbReference type="InterPro" id="IPR007267">
    <property type="entry name" value="GtrA_DPMS_TM"/>
</dbReference>
<dbReference type="PANTHER" id="PTHR38459:SF1">
    <property type="entry name" value="PROPHAGE BACTOPRENOL-LINKED GLUCOSE TRANSLOCASE HOMOLOG"/>
    <property type="match status" value="1"/>
</dbReference>
<dbReference type="EMBL" id="JACKXD010000004">
    <property type="protein sequence ID" value="MBB6646941.1"/>
    <property type="molecule type" value="Genomic_DNA"/>
</dbReference>
<comment type="similarity">
    <text evidence="2">Belongs to the GtrA family.</text>
</comment>
<dbReference type="PANTHER" id="PTHR38459">
    <property type="entry name" value="PROPHAGE BACTOPRENOL-LINKED GLUCOSE TRANSLOCASE HOMOLOG"/>
    <property type="match status" value="1"/>
</dbReference>
<evidence type="ECO:0000313" key="8">
    <source>
        <dbReference type="EMBL" id="MBB6646941.1"/>
    </source>
</evidence>
<dbReference type="RefSeq" id="WP_185193322.1">
    <property type="nucleotide sequence ID" value="NZ_JACKXD010000004.1"/>
</dbReference>
<evidence type="ECO:0000256" key="4">
    <source>
        <dbReference type="ARBA" id="ARBA00022989"/>
    </source>
</evidence>
<evidence type="ECO:0000256" key="3">
    <source>
        <dbReference type="ARBA" id="ARBA00022692"/>
    </source>
</evidence>
<protein>
    <submittedName>
        <fullName evidence="8">GtrA family protein</fullName>
    </submittedName>
</protein>
<keyword evidence="4 6" id="KW-1133">Transmembrane helix</keyword>
<feature type="transmembrane region" description="Helical" evidence="6">
    <location>
        <begin position="46"/>
        <end position="65"/>
    </location>
</feature>
<feature type="domain" description="GtrA/DPMS transmembrane" evidence="7">
    <location>
        <begin position="20"/>
        <end position="167"/>
    </location>
</feature>
<keyword evidence="3 6" id="KW-0812">Transmembrane</keyword>
<proteinExistence type="inferred from homology"/>
<evidence type="ECO:0000256" key="6">
    <source>
        <dbReference type="SAM" id="Phobius"/>
    </source>
</evidence>
<dbReference type="GO" id="GO:0000271">
    <property type="term" value="P:polysaccharide biosynthetic process"/>
    <property type="evidence" value="ECO:0007669"/>
    <property type="project" value="InterPro"/>
</dbReference>
<organism evidence="8 9">
    <name type="scientific">Halobellus ruber</name>
    <dbReference type="NCBI Taxonomy" id="2761102"/>
    <lineage>
        <taxon>Archaea</taxon>
        <taxon>Methanobacteriati</taxon>
        <taxon>Methanobacteriota</taxon>
        <taxon>Stenosarchaea group</taxon>
        <taxon>Halobacteria</taxon>
        <taxon>Halobacteriales</taxon>
        <taxon>Haloferacaceae</taxon>
        <taxon>Halobellus</taxon>
    </lineage>
</organism>
<evidence type="ECO:0000313" key="9">
    <source>
        <dbReference type="Proteomes" id="UP000546257"/>
    </source>
</evidence>
<sequence length="169" mass="18413">MLRRFLRNLHSGPLALQLRRFVIVGAFTAGIQQVLLWVFINILGLFYLLAALFAIEITIILSYVLNNAWTFQVTRNTGTVEYLVGLLKTNVVRGTAIPIQLGILYALVESGAFDPLAAGAEAVELSAFGVIKPLVASVGPIEPLLANAVAIVVSGIYRYVLDAKWTWGQ</sequence>
<gene>
    <name evidence="8" type="ORF">H5V44_11710</name>
</gene>
<keyword evidence="9" id="KW-1185">Reference proteome</keyword>
<feature type="transmembrane region" description="Helical" evidence="6">
    <location>
        <begin position="21"/>
        <end position="40"/>
    </location>
</feature>
<evidence type="ECO:0000256" key="5">
    <source>
        <dbReference type="ARBA" id="ARBA00023136"/>
    </source>
</evidence>
<evidence type="ECO:0000256" key="2">
    <source>
        <dbReference type="ARBA" id="ARBA00009399"/>
    </source>
</evidence>
<comment type="caution">
    <text evidence="8">The sequence shown here is derived from an EMBL/GenBank/DDBJ whole genome shotgun (WGS) entry which is preliminary data.</text>
</comment>
<evidence type="ECO:0000259" key="7">
    <source>
        <dbReference type="Pfam" id="PF04138"/>
    </source>
</evidence>
<keyword evidence="5 6" id="KW-0472">Membrane</keyword>